<keyword evidence="6" id="KW-1185">Reference proteome</keyword>
<accession>A0AAN8CQ49</accession>
<evidence type="ECO:0000313" key="6">
    <source>
        <dbReference type="Proteomes" id="UP001335648"/>
    </source>
</evidence>
<dbReference type="Gene3D" id="1.20.1160.11">
    <property type="entry name" value="Paired amphipathic helix"/>
    <property type="match status" value="1"/>
</dbReference>
<dbReference type="InterPro" id="IPR036600">
    <property type="entry name" value="PAH_sf"/>
</dbReference>
<keyword evidence="2 3" id="KW-0539">Nucleus</keyword>
<dbReference type="PROSITE" id="PS51477">
    <property type="entry name" value="PAH"/>
    <property type="match status" value="1"/>
</dbReference>
<comment type="caution">
    <text evidence="5">The sequence shown here is derived from an EMBL/GenBank/DDBJ whole genome shotgun (WGS) entry which is preliminary data.</text>
</comment>
<dbReference type="Proteomes" id="UP001335648">
    <property type="component" value="Unassembled WGS sequence"/>
</dbReference>
<feature type="region of interest" description="Disordered" evidence="4">
    <location>
        <begin position="129"/>
        <end position="226"/>
    </location>
</feature>
<organism evidence="5 6">
    <name type="scientific">Champsocephalus esox</name>
    <name type="common">pike icefish</name>
    <dbReference type="NCBI Taxonomy" id="159716"/>
    <lineage>
        <taxon>Eukaryota</taxon>
        <taxon>Metazoa</taxon>
        <taxon>Chordata</taxon>
        <taxon>Craniata</taxon>
        <taxon>Vertebrata</taxon>
        <taxon>Euteleostomi</taxon>
        <taxon>Actinopterygii</taxon>
        <taxon>Neopterygii</taxon>
        <taxon>Teleostei</taxon>
        <taxon>Neoteleostei</taxon>
        <taxon>Acanthomorphata</taxon>
        <taxon>Eupercaria</taxon>
        <taxon>Perciformes</taxon>
        <taxon>Notothenioidei</taxon>
        <taxon>Channichthyidae</taxon>
        <taxon>Champsocephalus</taxon>
    </lineage>
</organism>
<evidence type="ECO:0000256" key="2">
    <source>
        <dbReference type="ARBA" id="ARBA00023242"/>
    </source>
</evidence>
<evidence type="ECO:0000256" key="3">
    <source>
        <dbReference type="PROSITE-ProRule" id="PRU00810"/>
    </source>
</evidence>
<reference evidence="5 6" key="1">
    <citation type="journal article" date="2023" name="Mol. Biol. Evol.">
        <title>Genomics of Secondarily Temperate Adaptation in the Only Non-Antarctic Icefish.</title>
        <authorList>
            <person name="Rivera-Colon A.G."/>
            <person name="Rayamajhi N."/>
            <person name="Minhas B.F."/>
            <person name="Madrigal G."/>
            <person name="Bilyk K.T."/>
            <person name="Yoon V."/>
            <person name="Hune M."/>
            <person name="Gregory S."/>
            <person name="Cheng C.H.C."/>
            <person name="Catchen J.M."/>
        </authorList>
    </citation>
    <scope>NUCLEOTIDE SEQUENCE [LARGE SCALE GENOMIC DNA]</scope>
    <source>
        <strain evidence="5">JC2023a</strain>
    </source>
</reference>
<dbReference type="EMBL" id="JAULUE010002049">
    <property type="protein sequence ID" value="KAK5907765.1"/>
    <property type="molecule type" value="Genomic_DNA"/>
</dbReference>
<dbReference type="InterPro" id="IPR039774">
    <property type="entry name" value="Sin3-like"/>
</dbReference>
<dbReference type="InterPro" id="IPR003822">
    <property type="entry name" value="PAH"/>
</dbReference>
<comment type="subcellular location">
    <subcellularLocation>
        <location evidence="1 3">Nucleus</location>
    </subcellularLocation>
</comment>
<gene>
    <name evidence="5" type="ORF">CesoFtcFv8_005581</name>
</gene>
<dbReference type="GO" id="GO:0003714">
    <property type="term" value="F:transcription corepressor activity"/>
    <property type="evidence" value="ECO:0007669"/>
    <property type="project" value="InterPro"/>
</dbReference>
<dbReference type="PANTHER" id="PTHR12346">
    <property type="entry name" value="SIN3B-RELATED"/>
    <property type="match status" value="1"/>
</dbReference>
<dbReference type="PANTHER" id="PTHR12346:SF1">
    <property type="entry name" value="PAIRED AMPHIPATHIC HELIX PROTEIN SIN3B"/>
    <property type="match status" value="1"/>
</dbReference>
<name>A0AAN8CQ49_9TELE</name>
<feature type="compositionally biased region" description="Low complexity" evidence="4">
    <location>
        <begin position="139"/>
        <end position="161"/>
    </location>
</feature>
<dbReference type="SUPFAM" id="SSF47762">
    <property type="entry name" value="PAH2 domain"/>
    <property type="match status" value="1"/>
</dbReference>
<evidence type="ECO:0000256" key="4">
    <source>
        <dbReference type="SAM" id="MobiDB-lite"/>
    </source>
</evidence>
<dbReference type="FunFam" id="1.20.1160.11:FF:000001">
    <property type="entry name" value="Paired amphipathic helix protein Sin3"/>
    <property type="match status" value="1"/>
</dbReference>
<dbReference type="GO" id="GO:0070822">
    <property type="term" value="C:Sin3-type complex"/>
    <property type="evidence" value="ECO:0007669"/>
    <property type="project" value="TreeGrafter"/>
</dbReference>
<sequence>MAKIQAHSTAKQINQIQEKPYVITQKQVQQQQQQQHFQKLKVEDALSYLDQVKIRFANDPGIYNKFLDIMKEFKSQSSIDTPGVINRVSQLFHGHPDLVLGFNAFLPPGYRIEVPKNGVAFLQSPFSAQVSPGHQGKTAPLSSVAAPSGSASAAGVESGPALTSEIKVTPSESQSSSSNTTTTTTATTPTGPSDPPSRLSLPLTSRENQPTTSSPPASETSPVEFDSAISYVNKIKNRFLDHP</sequence>
<dbReference type="AlphaFoldDB" id="A0AAN8CQ49"/>
<proteinExistence type="predicted"/>
<evidence type="ECO:0000313" key="5">
    <source>
        <dbReference type="EMBL" id="KAK5907765.1"/>
    </source>
</evidence>
<feature type="compositionally biased region" description="Low complexity" evidence="4">
    <location>
        <begin position="169"/>
        <end position="222"/>
    </location>
</feature>
<protein>
    <submittedName>
        <fullName evidence="5">Uncharacterized protein</fullName>
    </submittedName>
</protein>
<dbReference type="GO" id="GO:0000122">
    <property type="term" value="P:negative regulation of transcription by RNA polymerase II"/>
    <property type="evidence" value="ECO:0007669"/>
    <property type="project" value="TreeGrafter"/>
</dbReference>
<evidence type="ECO:0000256" key="1">
    <source>
        <dbReference type="ARBA" id="ARBA00004123"/>
    </source>
</evidence>
<dbReference type="Pfam" id="PF02671">
    <property type="entry name" value="PAH"/>
    <property type="match status" value="1"/>
</dbReference>